<dbReference type="Pfam" id="PF06114">
    <property type="entry name" value="Peptidase_M78"/>
    <property type="match status" value="1"/>
</dbReference>
<reference evidence="3 4" key="1">
    <citation type="journal article" date="2016" name="BMC Microbiol.">
        <title>Fucosyllactose and L-fucose utilization of infant Bifidobacterium longum and Bifidobacterium kashiwanohense.</title>
        <authorList>
            <person name="Bunesova V."/>
            <person name="Lacroix C."/>
            <person name="Schwab C."/>
        </authorList>
    </citation>
    <scope>NUCLEOTIDE SEQUENCE [LARGE SCALE GENOMIC DNA]</scope>
    <source>
        <strain evidence="3 4">BSM11-5</strain>
    </source>
</reference>
<dbReference type="AlphaFoldDB" id="A0A1S2VV50"/>
<dbReference type="Proteomes" id="UP000181801">
    <property type="component" value="Unassembled WGS sequence"/>
</dbReference>
<dbReference type="PANTHER" id="PTHR43236">
    <property type="entry name" value="ANTITOXIN HIGA1"/>
    <property type="match status" value="1"/>
</dbReference>
<dbReference type="GO" id="GO:0003677">
    <property type="term" value="F:DNA binding"/>
    <property type="evidence" value="ECO:0007669"/>
    <property type="project" value="InterPro"/>
</dbReference>
<comment type="similarity">
    <text evidence="1">Belongs to the short-chain fatty acyl-CoA assimilation regulator (ScfR) family.</text>
</comment>
<evidence type="ECO:0000259" key="2">
    <source>
        <dbReference type="PROSITE" id="PS50943"/>
    </source>
</evidence>
<name>A0A1S2VV50_BIFLN</name>
<dbReference type="InterPro" id="IPR052345">
    <property type="entry name" value="Rad_response_metalloprotease"/>
</dbReference>
<feature type="domain" description="HTH cro/C1-type" evidence="2">
    <location>
        <begin position="8"/>
        <end position="62"/>
    </location>
</feature>
<dbReference type="Gene3D" id="1.10.10.2910">
    <property type="match status" value="1"/>
</dbReference>
<evidence type="ECO:0000256" key="1">
    <source>
        <dbReference type="ARBA" id="ARBA00007227"/>
    </source>
</evidence>
<protein>
    <recommendedName>
        <fullName evidence="2">HTH cro/C1-type domain-containing protein</fullName>
    </recommendedName>
</protein>
<organism evidence="3 4">
    <name type="scientific">Bifidobacterium longum subsp. suis</name>
    <dbReference type="NCBI Taxonomy" id="1695"/>
    <lineage>
        <taxon>Bacteria</taxon>
        <taxon>Bacillati</taxon>
        <taxon>Actinomycetota</taxon>
        <taxon>Actinomycetes</taxon>
        <taxon>Bifidobacteriales</taxon>
        <taxon>Bifidobacteriaceae</taxon>
        <taxon>Bifidobacterium</taxon>
    </lineage>
</organism>
<proteinExistence type="inferred from homology"/>
<dbReference type="EMBL" id="MOAE01000041">
    <property type="protein sequence ID" value="OIN61778.1"/>
    <property type="molecule type" value="Genomic_DNA"/>
</dbReference>
<dbReference type="SUPFAM" id="SSF47413">
    <property type="entry name" value="lambda repressor-like DNA-binding domains"/>
    <property type="match status" value="1"/>
</dbReference>
<dbReference type="InterPro" id="IPR010982">
    <property type="entry name" value="Lambda_DNA-bd_dom_sf"/>
</dbReference>
<sequence length="380" mass="42523">MNYNPDRVILLRQVERMTQKKLAEKTGIAQGTLSKLQNRQIDFTDEAARRISMATDYPLSFFLDQDQPVPIVELTYRHTSSASVGELNAIAAEYALLRSVAQKLSSALRLQSKTSWIDAIAPRENELEQSRIERLADSTRTHLGLSESGSVPNLTRAIEKMGIVVAPLHALASKQTAHLNSDGVTQPNCKDMPTIGYSAKNNTGDRLRFTIAHELGHLILHRYRRPQLYREMEREAHRFAGALLMPQNDAKLIMPQRLMLTDLVRLKAGWGMSISSMISRASNLGIIDADRTRSLQIQLSARGWRKEEPVHVGDEHPILLKQMIVAGYGDPADPNKGIDTFKAENSLNVPFRFLDQWADGLKEQGASIGFGSKTFRQADN</sequence>
<dbReference type="PROSITE" id="PS50943">
    <property type="entry name" value="HTH_CROC1"/>
    <property type="match status" value="1"/>
</dbReference>
<dbReference type="Pfam" id="PF01381">
    <property type="entry name" value="HTH_3"/>
    <property type="match status" value="1"/>
</dbReference>
<dbReference type="CDD" id="cd00093">
    <property type="entry name" value="HTH_XRE"/>
    <property type="match status" value="1"/>
</dbReference>
<dbReference type="PANTHER" id="PTHR43236:SF1">
    <property type="entry name" value="BLL7220 PROTEIN"/>
    <property type="match status" value="1"/>
</dbReference>
<comment type="caution">
    <text evidence="3">The sequence shown here is derived from an EMBL/GenBank/DDBJ whole genome shotgun (WGS) entry which is preliminary data.</text>
</comment>
<dbReference type="RefSeq" id="WP_071475248.1">
    <property type="nucleotide sequence ID" value="NZ_JBMFCW010000012.1"/>
</dbReference>
<evidence type="ECO:0000313" key="3">
    <source>
        <dbReference type="EMBL" id="OIN61778.1"/>
    </source>
</evidence>
<dbReference type="InterPro" id="IPR010359">
    <property type="entry name" value="IrrE_HExxH"/>
</dbReference>
<dbReference type="SMART" id="SM00530">
    <property type="entry name" value="HTH_XRE"/>
    <property type="match status" value="1"/>
</dbReference>
<dbReference type="InterPro" id="IPR001387">
    <property type="entry name" value="Cro/C1-type_HTH"/>
</dbReference>
<accession>A0A1S2VV50</accession>
<gene>
    <name evidence="3" type="ORF">BFS26_09765</name>
</gene>
<evidence type="ECO:0000313" key="4">
    <source>
        <dbReference type="Proteomes" id="UP000181801"/>
    </source>
</evidence>
<dbReference type="Gene3D" id="1.10.260.40">
    <property type="entry name" value="lambda repressor-like DNA-binding domains"/>
    <property type="match status" value="1"/>
</dbReference>